<dbReference type="RefSeq" id="WP_185889461.1">
    <property type="nucleotide sequence ID" value="NZ_CP060202.1"/>
</dbReference>
<protein>
    <submittedName>
        <fullName evidence="1">Helix-turn-helix domain-containing protein</fullName>
    </submittedName>
</protein>
<dbReference type="SUPFAM" id="SSF46689">
    <property type="entry name" value="Homeodomain-like"/>
    <property type="match status" value="1"/>
</dbReference>
<dbReference type="KEGG" id="hsk:H4317_07265"/>
<evidence type="ECO:0000313" key="1">
    <source>
        <dbReference type="EMBL" id="QNH63585.1"/>
    </source>
</evidence>
<dbReference type="Proteomes" id="UP000515489">
    <property type="component" value="Chromosome"/>
</dbReference>
<gene>
    <name evidence="1" type="ORF">H4317_07265</name>
</gene>
<keyword evidence="2" id="KW-1185">Reference proteome</keyword>
<accession>A0A7G7WB42</accession>
<sequence length="166" mass="18598">MGRQKQFFRLSAAEQQELQHYLRQEQLVRRQINRAQTILDWHAGYSAAETAQRLAMTEGRVYALRRAFQRQGLTFYLNTQPQGGAPTKLTPAVEAALLALLSRRPAAPVRRWTLRQLATYLVDKGHAKSICPVTVGKALQRLQVLLSLTAEPSASTRSQVVSGSML</sequence>
<proteinExistence type="predicted"/>
<dbReference type="AlphaFoldDB" id="A0A7G7WB42"/>
<name>A0A7G7WB42_9BACT</name>
<reference evidence="1 2" key="1">
    <citation type="submission" date="2020-08" db="EMBL/GenBank/DDBJ databases">
        <title>Hymenobacter sp. S2-20-2 genome sequencing.</title>
        <authorList>
            <person name="Jin L."/>
        </authorList>
    </citation>
    <scope>NUCLEOTIDE SEQUENCE [LARGE SCALE GENOMIC DNA]</scope>
    <source>
        <strain evidence="1 2">S2-20-2</strain>
    </source>
</reference>
<dbReference type="Pfam" id="PF13565">
    <property type="entry name" value="HTH_32"/>
    <property type="match status" value="1"/>
</dbReference>
<organism evidence="1 2">
    <name type="scientific">Hymenobacter sediminicola</name>
    <dbReference type="NCBI Taxonomy" id="2761579"/>
    <lineage>
        <taxon>Bacteria</taxon>
        <taxon>Pseudomonadati</taxon>
        <taxon>Bacteroidota</taxon>
        <taxon>Cytophagia</taxon>
        <taxon>Cytophagales</taxon>
        <taxon>Hymenobacteraceae</taxon>
        <taxon>Hymenobacter</taxon>
    </lineage>
</organism>
<dbReference type="InterPro" id="IPR009057">
    <property type="entry name" value="Homeodomain-like_sf"/>
</dbReference>
<dbReference type="EMBL" id="CP060202">
    <property type="protein sequence ID" value="QNH63585.1"/>
    <property type="molecule type" value="Genomic_DNA"/>
</dbReference>
<evidence type="ECO:0000313" key="2">
    <source>
        <dbReference type="Proteomes" id="UP000515489"/>
    </source>
</evidence>